<dbReference type="GO" id="GO:0080129">
    <property type="term" value="P:proteasome core complex assembly"/>
    <property type="evidence" value="ECO:0007669"/>
    <property type="project" value="TreeGrafter"/>
</dbReference>
<evidence type="ECO:0000256" key="2">
    <source>
        <dbReference type="ARBA" id="ARBA00019180"/>
    </source>
</evidence>
<evidence type="ECO:0000313" key="6">
    <source>
        <dbReference type="WBParaSite" id="TREG1_96960.2"/>
    </source>
</evidence>
<accession>A0AA85KIS5</accession>
<comment type="similarity">
    <text evidence="1">Belongs to the PSMG1 family.</text>
</comment>
<name>A0AA85KIS5_TRIRE</name>
<protein>
    <recommendedName>
        <fullName evidence="2">Proteasome assembly chaperone 1</fullName>
    </recommendedName>
</protein>
<proteinExistence type="inferred from homology"/>
<dbReference type="GO" id="GO:0070628">
    <property type="term" value="F:proteasome binding"/>
    <property type="evidence" value="ECO:0007669"/>
    <property type="project" value="TreeGrafter"/>
</dbReference>
<reference evidence="6" key="2">
    <citation type="submission" date="2023-11" db="UniProtKB">
        <authorList>
            <consortium name="WormBaseParasite"/>
        </authorList>
    </citation>
    <scope>IDENTIFICATION</scope>
</reference>
<keyword evidence="4" id="KW-0472">Membrane</keyword>
<keyword evidence="3" id="KW-0143">Chaperone</keyword>
<keyword evidence="5" id="KW-1185">Reference proteome</keyword>
<dbReference type="InterPro" id="IPR016565">
    <property type="entry name" value="Proteasome_assmbl_chp_1"/>
</dbReference>
<keyword evidence="4" id="KW-1133">Transmembrane helix</keyword>
<organism evidence="5 6">
    <name type="scientific">Trichobilharzia regenti</name>
    <name type="common">Nasal bird schistosome</name>
    <dbReference type="NCBI Taxonomy" id="157069"/>
    <lineage>
        <taxon>Eukaryota</taxon>
        <taxon>Metazoa</taxon>
        <taxon>Spiralia</taxon>
        <taxon>Lophotrochozoa</taxon>
        <taxon>Platyhelminthes</taxon>
        <taxon>Trematoda</taxon>
        <taxon>Digenea</taxon>
        <taxon>Strigeidida</taxon>
        <taxon>Schistosomatoidea</taxon>
        <taxon>Schistosomatidae</taxon>
        <taxon>Trichobilharzia</taxon>
    </lineage>
</organism>
<reference evidence="5" key="1">
    <citation type="submission" date="2022-06" db="EMBL/GenBank/DDBJ databases">
        <authorList>
            <person name="Berger JAMES D."/>
            <person name="Berger JAMES D."/>
        </authorList>
    </citation>
    <scope>NUCLEOTIDE SEQUENCE [LARGE SCALE GENOMIC DNA]</scope>
</reference>
<dbReference type="AlphaFoldDB" id="A0AA85KIS5"/>
<sequence length="304" mass="34569">MEAMEFFLKRVPAFSRALGDFDSDDDDNDTELTDDDNNTISVSFSNEKDEELNVTQVFKDYALISHIIMAIGPLTSAYLLLGLNLVHRNSRIIKVSYKKAFLIFTSYYLPDCHNTLVICIENEPKHLSYDYKHILCQYLDHLISPNAYNNNKQSIKTINVLCSRTVNHHYLSKSKLSTPFIRYIPSSSTMNTNHCTLKPLEQPNILTGLPAEALTWCYFNSIPPSSVYIVFYSPDVSLCEWSAVKEIFKCLASADIDILRKYASSSSNDWDKNLLSGSNNNKLIETCITAVCNSERAKTDQMYT</sequence>
<evidence type="ECO:0000256" key="3">
    <source>
        <dbReference type="ARBA" id="ARBA00023186"/>
    </source>
</evidence>
<dbReference type="GO" id="GO:0005783">
    <property type="term" value="C:endoplasmic reticulum"/>
    <property type="evidence" value="ECO:0007669"/>
    <property type="project" value="InterPro"/>
</dbReference>
<evidence type="ECO:0000256" key="4">
    <source>
        <dbReference type="SAM" id="Phobius"/>
    </source>
</evidence>
<evidence type="ECO:0000256" key="1">
    <source>
        <dbReference type="ARBA" id="ARBA00005261"/>
    </source>
</evidence>
<dbReference type="PANTHER" id="PTHR15069">
    <property type="entry name" value="PROTEASOME ASSEMBLY CHAPERONE 1"/>
    <property type="match status" value="1"/>
</dbReference>
<evidence type="ECO:0000313" key="5">
    <source>
        <dbReference type="Proteomes" id="UP000050795"/>
    </source>
</evidence>
<keyword evidence="4" id="KW-0812">Transmembrane</keyword>
<feature type="transmembrane region" description="Helical" evidence="4">
    <location>
        <begin position="61"/>
        <end position="86"/>
    </location>
</feature>
<dbReference type="Pfam" id="PF16094">
    <property type="entry name" value="PAC1"/>
    <property type="match status" value="1"/>
</dbReference>
<dbReference type="WBParaSite" id="TREG1_96960.2">
    <property type="protein sequence ID" value="TREG1_96960.2"/>
    <property type="gene ID" value="TREG1_96960"/>
</dbReference>
<dbReference type="PANTHER" id="PTHR15069:SF1">
    <property type="entry name" value="PROTEASOME ASSEMBLY CHAPERONE 1"/>
    <property type="match status" value="1"/>
</dbReference>
<dbReference type="Proteomes" id="UP000050795">
    <property type="component" value="Unassembled WGS sequence"/>
</dbReference>